<evidence type="ECO:0000313" key="2">
    <source>
        <dbReference type="Proteomes" id="UP000177998"/>
    </source>
</evidence>
<accession>A0A1F6FYT5</accession>
<reference evidence="1 2" key="1">
    <citation type="journal article" date="2016" name="Nat. Commun.">
        <title>Thousands of microbial genomes shed light on interconnected biogeochemical processes in an aquifer system.</title>
        <authorList>
            <person name="Anantharaman K."/>
            <person name="Brown C.T."/>
            <person name="Hug L.A."/>
            <person name="Sharon I."/>
            <person name="Castelle C.J."/>
            <person name="Probst A.J."/>
            <person name="Thomas B.C."/>
            <person name="Singh A."/>
            <person name="Wilkins M.J."/>
            <person name="Karaoz U."/>
            <person name="Brodie E.L."/>
            <person name="Williams K.H."/>
            <person name="Hubbard S.S."/>
            <person name="Banfield J.F."/>
        </authorList>
    </citation>
    <scope>NUCLEOTIDE SEQUENCE [LARGE SCALE GENOMIC DNA]</scope>
</reference>
<gene>
    <name evidence="1" type="ORF">A3H55_01020</name>
</gene>
<protein>
    <submittedName>
        <fullName evidence="1">Uncharacterized protein</fullName>
    </submittedName>
</protein>
<evidence type="ECO:0000313" key="1">
    <source>
        <dbReference type="EMBL" id="OGG91020.1"/>
    </source>
</evidence>
<proteinExistence type="predicted"/>
<dbReference type="AlphaFoldDB" id="A0A1F6FYT5"/>
<organism evidence="1 2">
    <name type="scientific">Candidatus Kuenenbacteria bacterium RIFCSPLOWO2_02_FULL_42_16</name>
    <dbReference type="NCBI Taxonomy" id="1798564"/>
    <lineage>
        <taxon>Bacteria</taxon>
        <taxon>Candidatus Kueneniibacteriota</taxon>
    </lineage>
</organism>
<name>A0A1F6FYT5_9BACT</name>
<sequence>MLLVGLVVPTTKNPDEVALPVKVDLPVTVKVLARLTAPPTVKAAAFLFKSPPVITRSPVVVALPPNNKSPAAMLLAGLVVPTTKNPDEVALPVTAKVELKVLAPVTPKVPPTEVLLPTVVTA</sequence>
<comment type="caution">
    <text evidence="1">The sequence shown here is derived from an EMBL/GenBank/DDBJ whole genome shotgun (WGS) entry which is preliminary data.</text>
</comment>
<dbReference type="Proteomes" id="UP000177998">
    <property type="component" value="Unassembled WGS sequence"/>
</dbReference>
<dbReference type="EMBL" id="MFMZ01000023">
    <property type="protein sequence ID" value="OGG91020.1"/>
    <property type="molecule type" value="Genomic_DNA"/>
</dbReference>